<keyword evidence="4" id="KW-1185">Reference proteome</keyword>
<organism evidence="3 4">
    <name type="scientific">Rhodoferax ferrireducens</name>
    <dbReference type="NCBI Taxonomy" id="192843"/>
    <lineage>
        <taxon>Bacteria</taxon>
        <taxon>Pseudomonadati</taxon>
        <taxon>Pseudomonadota</taxon>
        <taxon>Betaproteobacteria</taxon>
        <taxon>Burkholderiales</taxon>
        <taxon>Comamonadaceae</taxon>
        <taxon>Rhodoferax</taxon>
    </lineage>
</organism>
<feature type="domain" description="Solute-binding protein family 3/N-terminal" evidence="2">
    <location>
        <begin position="26"/>
        <end position="251"/>
    </location>
</feature>
<dbReference type="PANTHER" id="PTHR35936:SF6">
    <property type="entry name" value="AMINO ACID ABC TRANSPORTER SUBSTRATE-BINDING PAAT FAMILY PROTEIN"/>
    <property type="match status" value="1"/>
</dbReference>
<dbReference type="Proteomes" id="UP001180487">
    <property type="component" value="Unassembled WGS sequence"/>
</dbReference>
<evidence type="ECO:0000259" key="2">
    <source>
        <dbReference type="SMART" id="SM00062"/>
    </source>
</evidence>
<sequence>MSTYWNHLLSIALLATSIGAECAPWVLRTAAQEGSAPKFSQANGVVSGHCPDILHAIELADKDLRFAIAPMSMPIRRIEKDIRAGHLDIICALLDSPIRNEIALRVSTPVYMVRERLVGLRGDEQSIAGFEDLARSGSLVATQAGASYADKLRGHQVKVDETSSSVALQNIVRKRVRYFYTNELTAVYYIKAEGLEDKLFLLPATMGQTPSYLWVGKQVAPEVLPRLEMALAKLKKDGTLDRIYRSYGGTP</sequence>
<comment type="caution">
    <text evidence="3">The sequence shown here is derived from an EMBL/GenBank/DDBJ whole genome shotgun (WGS) entry which is preliminary data.</text>
</comment>
<name>A0ABU2C8P3_9BURK</name>
<dbReference type="Pfam" id="PF00497">
    <property type="entry name" value="SBP_bac_3"/>
    <property type="match status" value="1"/>
</dbReference>
<dbReference type="PANTHER" id="PTHR35936">
    <property type="entry name" value="MEMBRANE-BOUND LYTIC MUREIN TRANSGLYCOSYLASE F"/>
    <property type="match status" value="1"/>
</dbReference>
<dbReference type="SUPFAM" id="SSF53850">
    <property type="entry name" value="Periplasmic binding protein-like II"/>
    <property type="match status" value="1"/>
</dbReference>
<gene>
    <name evidence="3" type="ORF">J2X19_002377</name>
</gene>
<dbReference type="RefSeq" id="WP_116603634.1">
    <property type="nucleotide sequence ID" value="NZ_JAVDXT010000002.1"/>
</dbReference>
<accession>A0ABU2C8P3</accession>
<protein>
    <submittedName>
        <fullName evidence="3">ABC-type amino acid transport substrate-binding protein</fullName>
    </submittedName>
</protein>
<reference evidence="3 4" key="1">
    <citation type="submission" date="2023-07" db="EMBL/GenBank/DDBJ databases">
        <title>Sorghum-associated microbial communities from plants grown in Nebraska, USA.</title>
        <authorList>
            <person name="Schachtman D."/>
        </authorList>
    </citation>
    <scope>NUCLEOTIDE SEQUENCE [LARGE SCALE GENOMIC DNA]</scope>
    <source>
        <strain evidence="3 4">BE313</strain>
    </source>
</reference>
<dbReference type="Gene3D" id="3.40.190.10">
    <property type="entry name" value="Periplasmic binding protein-like II"/>
    <property type="match status" value="2"/>
</dbReference>
<dbReference type="SMART" id="SM00062">
    <property type="entry name" value="PBPb"/>
    <property type="match status" value="1"/>
</dbReference>
<evidence type="ECO:0000313" key="3">
    <source>
        <dbReference type="EMBL" id="MDR7377698.1"/>
    </source>
</evidence>
<dbReference type="EMBL" id="JAVDXT010000002">
    <property type="protein sequence ID" value="MDR7377698.1"/>
    <property type="molecule type" value="Genomic_DNA"/>
</dbReference>
<evidence type="ECO:0000313" key="4">
    <source>
        <dbReference type="Proteomes" id="UP001180487"/>
    </source>
</evidence>
<proteinExistence type="predicted"/>
<dbReference type="InterPro" id="IPR001638">
    <property type="entry name" value="Solute-binding_3/MltF_N"/>
</dbReference>
<evidence type="ECO:0000256" key="1">
    <source>
        <dbReference type="ARBA" id="ARBA00022729"/>
    </source>
</evidence>
<keyword evidence="1" id="KW-0732">Signal</keyword>